<dbReference type="GO" id="GO:0006508">
    <property type="term" value="P:proteolysis"/>
    <property type="evidence" value="ECO:0007669"/>
    <property type="project" value="UniProtKB-KW"/>
</dbReference>
<proteinExistence type="inferred from homology"/>
<keyword evidence="7" id="KW-1185">Reference proteome</keyword>
<name>A0A6I6E8H9_9MICO</name>
<dbReference type="InterPro" id="IPR003593">
    <property type="entry name" value="AAA+_ATPase"/>
</dbReference>
<keyword evidence="6" id="KW-0645">Protease</keyword>
<dbReference type="InterPro" id="IPR050221">
    <property type="entry name" value="26S_Proteasome_ATPase"/>
</dbReference>
<accession>A0A6I6E8H9</accession>
<evidence type="ECO:0000313" key="6">
    <source>
        <dbReference type="EMBL" id="QGU27921.1"/>
    </source>
</evidence>
<dbReference type="OrthoDB" id="9809379at2"/>
<evidence type="ECO:0000256" key="3">
    <source>
        <dbReference type="ARBA" id="ARBA00022840"/>
    </source>
</evidence>
<protein>
    <submittedName>
        <fullName evidence="6">26S protease regulatory subunit</fullName>
    </submittedName>
</protein>
<dbReference type="GO" id="GO:0016887">
    <property type="term" value="F:ATP hydrolysis activity"/>
    <property type="evidence" value="ECO:0007669"/>
    <property type="project" value="InterPro"/>
</dbReference>
<dbReference type="InterPro" id="IPR027417">
    <property type="entry name" value="P-loop_NTPase"/>
</dbReference>
<comment type="similarity">
    <text evidence="1">Belongs to the AAA ATPase family.</text>
</comment>
<reference evidence="6 7" key="1">
    <citation type="submission" date="2018-09" db="EMBL/GenBank/DDBJ databases">
        <title>Whole genome sequencing of Microbacterium oryzae strain MB-10T.</title>
        <authorList>
            <person name="Das S.K."/>
        </authorList>
    </citation>
    <scope>NUCLEOTIDE SEQUENCE [LARGE SCALE GENOMIC DNA]</scope>
    <source>
        <strain evidence="6 7">MB-10</strain>
    </source>
</reference>
<dbReference type="KEGG" id="moj:D7D94_09785"/>
<dbReference type="InterPro" id="IPR003959">
    <property type="entry name" value="ATPase_AAA_core"/>
</dbReference>
<dbReference type="GO" id="GO:0008233">
    <property type="term" value="F:peptidase activity"/>
    <property type="evidence" value="ECO:0007669"/>
    <property type="project" value="UniProtKB-KW"/>
</dbReference>
<evidence type="ECO:0000256" key="4">
    <source>
        <dbReference type="SAM" id="MobiDB-lite"/>
    </source>
</evidence>
<dbReference type="SUPFAM" id="SSF52540">
    <property type="entry name" value="P-loop containing nucleoside triphosphate hydrolases"/>
    <property type="match status" value="1"/>
</dbReference>
<evidence type="ECO:0000256" key="1">
    <source>
        <dbReference type="ARBA" id="ARBA00006914"/>
    </source>
</evidence>
<dbReference type="EMBL" id="CP032550">
    <property type="protein sequence ID" value="QGU27921.1"/>
    <property type="molecule type" value="Genomic_DNA"/>
</dbReference>
<dbReference type="Proteomes" id="UP000422989">
    <property type="component" value="Chromosome"/>
</dbReference>
<dbReference type="PANTHER" id="PTHR23073">
    <property type="entry name" value="26S PROTEASOME REGULATORY SUBUNIT"/>
    <property type="match status" value="1"/>
</dbReference>
<keyword evidence="2" id="KW-0547">Nucleotide-binding</keyword>
<dbReference type="Pfam" id="PF00004">
    <property type="entry name" value="AAA"/>
    <property type="match status" value="1"/>
</dbReference>
<dbReference type="GO" id="GO:0005524">
    <property type="term" value="F:ATP binding"/>
    <property type="evidence" value="ECO:0007669"/>
    <property type="project" value="UniProtKB-KW"/>
</dbReference>
<dbReference type="Gene3D" id="3.40.50.300">
    <property type="entry name" value="P-loop containing nucleotide triphosphate hydrolases"/>
    <property type="match status" value="1"/>
</dbReference>
<dbReference type="Gene3D" id="1.10.8.60">
    <property type="match status" value="1"/>
</dbReference>
<dbReference type="CDD" id="cd19481">
    <property type="entry name" value="RecA-like_protease"/>
    <property type="match status" value="1"/>
</dbReference>
<keyword evidence="3" id="KW-0067">ATP-binding</keyword>
<evidence type="ECO:0000259" key="5">
    <source>
        <dbReference type="SMART" id="SM00382"/>
    </source>
</evidence>
<organism evidence="6 7">
    <name type="scientific">Microbacterium oryzae</name>
    <dbReference type="NCBI Taxonomy" id="743009"/>
    <lineage>
        <taxon>Bacteria</taxon>
        <taxon>Bacillati</taxon>
        <taxon>Actinomycetota</taxon>
        <taxon>Actinomycetes</taxon>
        <taxon>Micrococcales</taxon>
        <taxon>Microbacteriaceae</taxon>
        <taxon>Microbacterium</taxon>
    </lineage>
</organism>
<evidence type="ECO:0000256" key="2">
    <source>
        <dbReference type="ARBA" id="ARBA00022741"/>
    </source>
</evidence>
<sequence>MSRCATPAPRAPEMGDEELLGGLQRLLQRLNELPDTREPRPTVLGQHVADFLGREAHDLPVTRDTVGRHRLADVSTALDSLAAEDPDAELIGVSGGQERNHEDFSAFLRHRYAAFSPGPVDYSAAATGPDTSRQVVSFGIHLLHVDSEPVAVLLRGAAPMYGREAVTIEALAATPETGAALLAEVRRRMNALSHIRGQVVSFTPDEFGQGAGGFTFLRRPEVAASDVILPEGLLARVAGHVVDIGVHSASLRASGQHLKRGVLLYGPPGTGKTLTVQHLLTATPERTAILLQGGSLQFVAEAARLARAMAPALLVFEDIDLIAMERGMFGGPQPLLFEILDALDGVGEDADIAFLMTTNRADLLEPALAARPGRVDLAVEIPLPDVAARRRLFRLYGERSSLSGAALDAAAERAEGVTASFAKELIRRTVLRAVLGGRDARDEDLAEALDEMLDTRDQLTRTLLGSNPALLEADDAVSTSGSFGWSPLGGGPTPDEGEPADGV</sequence>
<feature type="domain" description="AAA+ ATPase" evidence="5">
    <location>
        <begin position="258"/>
        <end position="385"/>
    </location>
</feature>
<feature type="region of interest" description="Disordered" evidence="4">
    <location>
        <begin position="478"/>
        <end position="503"/>
    </location>
</feature>
<gene>
    <name evidence="6" type="ORF">D7D94_09785</name>
</gene>
<dbReference type="SMART" id="SM00382">
    <property type="entry name" value="AAA"/>
    <property type="match status" value="1"/>
</dbReference>
<dbReference type="AlphaFoldDB" id="A0A6I6E8H9"/>
<keyword evidence="6" id="KW-0378">Hydrolase</keyword>
<evidence type="ECO:0000313" key="7">
    <source>
        <dbReference type="Proteomes" id="UP000422989"/>
    </source>
</evidence>